<dbReference type="GO" id="GO:0046933">
    <property type="term" value="F:proton-transporting ATP synthase activity, rotational mechanism"/>
    <property type="evidence" value="ECO:0007669"/>
    <property type="project" value="UniProtKB-UniRule"/>
</dbReference>
<evidence type="ECO:0000256" key="7">
    <source>
        <dbReference type="HAMAP-Rule" id="MF_01416"/>
    </source>
</evidence>
<dbReference type="PRINTS" id="PR00125">
    <property type="entry name" value="ATPASEDELTA"/>
</dbReference>
<evidence type="ECO:0000256" key="1">
    <source>
        <dbReference type="ARBA" id="ARBA00004370"/>
    </source>
</evidence>
<dbReference type="EMBL" id="BMGK01000001">
    <property type="protein sequence ID" value="GGD79892.1"/>
    <property type="molecule type" value="Genomic_DNA"/>
</dbReference>
<dbReference type="AlphaFoldDB" id="A0A8J2V718"/>
<dbReference type="NCBIfam" id="TIGR01145">
    <property type="entry name" value="ATP_synt_delta"/>
    <property type="match status" value="1"/>
</dbReference>
<evidence type="ECO:0000256" key="2">
    <source>
        <dbReference type="ARBA" id="ARBA00022448"/>
    </source>
</evidence>
<dbReference type="InterPro" id="IPR020781">
    <property type="entry name" value="ATPase_OSCP/d_CS"/>
</dbReference>
<dbReference type="InterPro" id="IPR000711">
    <property type="entry name" value="ATPase_OSCP/dsu"/>
</dbReference>
<comment type="similarity">
    <text evidence="7">Belongs to the ATPase delta chain family.</text>
</comment>
<reference evidence="8" key="1">
    <citation type="journal article" date="2014" name="Int. J. Syst. Evol. Microbiol.">
        <title>Complete genome sequence of Corynebacterium casei LMG S-19264T (=DSM 44701T), isolated from a smear-ripened cheese.</title>
        <authorList>
            <consortium name="US DOE Joint Genome Institute (JGI-PGF)"/>
            <person name="Walter F."/>
            <person name="Albersmeier A."/>
            <person name="Kalinowski J."/>
            <person name="Ruckert C."/>
        </authorList>
    </citation>
    <scope>NUCLEOTIDE SEQUENCE</scope>
    <source>
        <strain evidence="8">CGMCC 1.12924</strain>
    </source>
</reference>
<organism evidence="8 9">
    <name type="scientific">Planktosalinus lacus</name>
    <dbReference type="NCBI Taxonomy" id="1526573"/>
    <lineage>
        <taxon>Bacteria</taxon>
        <taxon>Pseudomonadati</taxon>
        <taxon>Bacteroidota</taxon>
        <taxon>Flavobacteriia</taxon>
        <taxon>Flavobacteriales</taxon>
        <taxon>Flavobacteriaceae</taxon>
        <taxon>Planktosalinus</taxon>
    </lineage>
</organism>
<dbReference type="InterPro" id="IPR026015">
    <property type="entry name" value="ATP_synth_OSCP/delta_N_sf"/>
</dbReference>
<dbReference type="SUPFAM" id="SSF47928">
    <property type="entry name" value="N-terminal domain of the delta subunit of the F1F0-ATP synthase"/>
    <property type="match status" value="1"/>
</dbReference>
<keyword evidence="6 7" id="KW-0066">ATP synthesis</keyword>
<evidence type="ECO:0000313" key="8">
    <source>
        <dbReference type="EMBL" id="GGD79892.1"/>
    </source>
</evidence>
<dbReference type="Gene3D" id="1.10.520.20">
    <property type="entry name" value="N-terminal domain of the delta subunit of the F1F0-ATP synthase"/>
    <property type="match status" value="1"/>
</dbReference>
<comment type="function">
    <text evidence="7">F(1)F(0) ATP synthase produces ATP from ADP in the presence of a proton or sodium gradient. F-type ATPases consist of two structural domains, F(1) containing the extramembraneous catalytic core and F(0) containing the membrane proton channel, linked together by a central stalk and a peripheral stalk. During catalysis, ATP synthesis in the catalytic domain of F(1) is coupled via a rotary mechanism of the central stalk subunits to proton translocation.</text>
</comment>
<evidence type="ECO:0000256" key="3">
    <source>
        <dbReference type="ARBA" id="ARBA00022781"/>
    </source>
</evidence>
<evidence type="ECO:0000313" key="9">
    <source>
        <dbReference type="Proteomes" id="UP000652231"/>
    </source>
</evidence>
<dbReference type="Proteomes" id="UP000652231">
    <property type="component" value="Unassembled WGS sequence"/>
</dbReference>
<keyword evidence="9" id="KW-1185">Reference proteome</keyword>
<keyword evidence="7" id="KW-0139">CF(1)</keyword>
<gene>
    <name evidence="7 8" type="primary">atpH</name>
    <name evidence="8" type="ORF">GCM10011312_00260</name>
</gene>
<dbReference type="HAMAP" id="MF_01416">
    <property type="entry name" value="ATP_synth_delta_bact"/>
    <property type="match status" value="1"/>
</dbReference>
<keyword evidence="5 7" id="KW-0472">Membrane</keyword>
<sequence>MSRAAIRYAKAVLDLSSQNGTSKETFTEMKDVLNTLQGSKELELMLKSPLIKQEDKRAVLKEVFSNYSETVLSLMDILIDNKRGGILEKVAENYISLYNTSINAVEAIVTTAIDLDDALEQKVLNKVKELTGATEVTLINKVDPAIIGGFVLRVGDTQYDASIANNFEELRKEFKSSI</sequence>
<keyword evidence="4 7" id="KW-0406">Ion transport</keyword>
<dbReference type="RefSeq" id="WP_188438286.1">
    <property type="nucleotide sequence ID" value="NZ_BMGK01000001.1"/>
</dbReference>
<dbReference type="PROSITE" id="PS00389">
    <property type="entry name" value="ATPASE_DELTA"/>
    <property type="match status" value="1"/>
</dbReference>
<dbReference type="GO" id="GO:0005886">
    <property type="term" value="C:plasma membrane"/>
    <property type="evidence" value="ECO:0007669"/>
    <property type="project" value="UniProtKB-SubCell"/>
</dbReference>
<keyword evidence="2 7" id="KW-0813">Transport</keyword>
<comment type="caution">
    <text evidence="8">The sequence shown here is derived from an EMBL/GenBank/DDBJ whole genome shotgun (WGS) entry which is preliminary data.</text>
</comment>
<keyword evidence="3 7" id="KW-0375">Hydrogen ion transport</keyword>
<dbReference type="PANTHER" id="PTHR11910">
    <property type="entry name" value="ATP SYNTHASE DELTA CHAIN"/>
    <property type="match status" value="1"/>
</dbReference>
<evidence type="ECO:0000256" key="5">
    <source>
        <dbReference type="ARBA" id="ARBA00023136"/>
    </source>
</evidence>
<name>A0A8J2V718_9FLAO</name>
<accession>A0A8J2V718</accession>
<evidence type="ECO:0000256" key="4">
    <source>
        <dbReference type="ARBA" id="ARBA00023065"/>
    </source>
</evidence>
<keyword evidence="7" id="KW-1003">Cell membrane</keyword>
<comment type="subcellular location">
    <subcellularLocation>
        <location evidence="7">Cell membrane</location>
        <topology evidence="7">Peripheral membrane protein</topology>
    </subcellularLocation>
    <subcellularLocation>
        <location evidence="1">Membrane</location>
    </subcellularLocation>
</comment>
<proteinExistence type="inferred from homology"/>
<evidence type="ECO:0000256" key="6">
    <source>
        <dbReference type="ARBA" id="ARBA00023310"/>
    </source>
</evidence>
<dbReference type="GO" id="GO:0045259">
    <property type="term" value="C:proton-transporting ATP synthase complex"/>
    <property type="evidence" value="ECO:0007669"/>
    <property type="project" value="UniProtKB-KW"/>
</dbReference>
<protein>
    <recommendedName>
        <fullName evidence="7">ATP synthase subunit delta</fullName>
    </recommendedName>
    <alternativeName>
        <fullName evidence="7">ATP synthase F(1) sector subunit delta</fullName>
    </alternativeName>
    <alternativeName>
        <fullName evidence="7">F-type ATPase subunit delta</fullName>
        <shortName evidence="7">F-ATPase subunit delta</shortName>
    </alternativeName>
</protein>
<reference evidence="8" key="2">
    <citation type="submission" date="2020-09" db="EMBL/GenBank/DDBJ databases">
        <authorList>
            <person name="Sun Q."/>
            <person name="Zhou Y."/>
        </authorList>
    </citation>
    <scope>NUCLEOTIDE SEQUENCE</scope>
    <source>
        <strain evidence="8">CGMCC 1.12924</strain>
    </source>
</reference>
<comment type="function">
    <text evidence="7">This protein is part of the stalk that links CF(0) to CF(1). It either transmits conformational changes from CF(0) to CF(1) or is implicated in proton conduction.</text>
</comment>
<dbReference type="Pfam" id="PF00213">
    <property type="entry name" value="OSCP"/>
    <property type="match status" value="1"/>
</dbReference>